<evidence type="ECO:0000313" key="3">
    <source>
        <dbReference type="Proteomes" id="UP001159075"/>
    </source>
</evidence>
<accession>A0ABT6U7I0</accession>
<proteinExistence type="predicted"/>
<sequence length="150" mass="17100">MQLKKLKTKSNIAGLFLIISITAFFWFSFINSILISNEKIEVVLFGYDCKINSRFNKKYDYDIYIENGGRYSSLNSIDCKSLDGVIVGEKVSLIVRGKEVLSVSQNEIELVSYSSLSKNHMNRLASTLIAALLLTMFSIWRFKSIFDNKS</sequence>
<protein>
    <submittedName>
        <fullName evidence="2">Uncharacterized protein</fullName>
    </submittedName>
</protein>
<organism evidence="2 3">
    <name type="scientific">Shewanella xiamenensis</name>
    <dbReference type="NCBI Taxonomy" id="332186"/>
    <lineage>
        <taxon>Bacteria</taxon>
        <taxon>Pseudomonadati</taxon>
        <taxon>Pseudomonadota</taxon>
        <taxon>Gammaproteobacteria</taxon>
        <taxon>Alteromonadales</taxon>
        <taxon>Shewanellaceae</taxon>
        <taxon>Shewanella</taxon>
    </lineage>
</organism>
<comment type="caution">
    <text evidence="2">The sequence shown here is derived from an EMBL/GenBank/DDBJ whole genome shotgun (WGS) entry which is preliminary data.</text>
</comment>
<evidence type="ECO:0000256" key="1">
    <source>
        <dbReference type="SAM" id="Phobius"/>
    </source>
</evidence>
<reference evidence="2 3" key="1">
    <citation type="submission" date="2022-09" db="EMBL/GenBank/DDBJ databases">
        <title>The outer-membrane cytochrome OmcA is essential for infection of Shewanella oneidensis by a zebrafish-associated bacteriophage.</title>
        <authorList>
            <person name="Grenfell A.W."/>
            <person name="Intile P."/>
            <person name="Mcfarlane J."/>
            <person name="Leung D."/>
            <person name="Abdalla K."/>
            <person name="Wold M."/>
            <person name="Kees E."/>
            <person name="Gralnick J."/>
        </authorList>
    </citation>
    <scope>NUCLEOTIDE SEQUENCE [LARGE SCALE GENOMIC DNA]</scope>
    <source>
        <strain evidence="2 3">NF-5</strain>
    </source>
</reference>
<feature type="transmembrane region" description="Helical" evidence="1">
    <location>
        <begin position="124"/>
        <end position="142"/>
    </location>
</feature>
<dbReference type="Proteomes" id="UP001159075">
    <property type="component" value="Unassembled WGS sequence"/>
</dbReference>
<dbReference type="RefSeq" id="WP_282678950.1">
    <property type="nucleotide sequence ID" value="NZ_JAOTLW010000002.1"/>
</dbReference>
<keyword evidence="1" id="KW-1133">Transmembrane helix</keyword>
<keyword evidence="3" id="KW-1185">Reference proteome</keyword>
<name>A0ABT6U7I0_9GAMM</name>
<evidence type="ECO:0000313" key="2">
    <source>
        <dbReference type="EMBL" id="MDI5830420.1"/>
    </source>
</evidence>
<gene>
    <name evidence="2" type="ORF">ODY93_02470</name>
</gene>
<keyword evidence="1" id="KW-0812">Transmembrane</keyword>
<keyword evidence="1" id="KW-0472">Membrane</keyword>
<dbReference type="EMBL" id="JAOTLW010000002">
    <property type="protein sequence ID" value="MDI5830420.1"/>
    <property type="molecule type" value="Genomic_DNA"/>
</dbReference>
<feature type="transmembrane region" description="Helical" evidence="1">
    <location>
        <begin position="12"/>
        <end position="35"/>
    </location>
</feature>